<protein>
    <submittedName>
        <fullName evidence="1">Unnamed protein product</fullName>
    </submittedName>
</protein>
<organism evidence="1 2">
    <name type="scientific">Candida boidinii</name>
    <name type="common">Yeast</name>
    <dbReference type="NCBI Taxonomy" id="5477"/>
    <lineage>
        <taxon>Eukaryota</taxon>
        <taxon>Fungi</taxon>
        <taxon>Dikarya</taxon>
        <taxon>Ascomycota</taxon>
        <taxon>Saccharomycotina</taxon>
        <taxon>Pichiomycetes</taxon>
        <taxon>Pichiales</taxon>
        <taxon>Pichiaceae</taxon>
        <taxon>Ogataea</taxon>
        <taxon>Ogataea/Candida clade</taxon>
    </lineage>
</organism>
<dbReference type="Proteomes" id="UP001165101">
    <property type="component" value="Unassembled WGS sequence"/>
</dbReference>
<dbReference type="EMBL" id="BSXV01004205">
    <property type="protein sequence ID" value="GME99969.1"/>
    <property type="molecule type" value="Genomic_DNA"/>
</dbReference>
<sequence length="142" mass="15772">MGIASEFVQGLLPYREFDYDDIIVRSLSALILSILAHKVVLKSRKEERLRRVQATWVDLERADIAFSDDEYDDMDNTPIPEIPLYSLKSKAGGNTTSTATTSPHGTRSNNYNEPVTPSDTSENYAVSPVISPTTPVLSHMDP</sequence>
<name>A0ACB5U2N8_CANBO</name>
<reference evidence="1" key="1">
    <citation type="submission" date="2023-04" db="EMBL/GenBank/DDBJ databases">
        <title>Candida boidinii NBRC 1967.</title>
        <authorList>
            <person name="Ichikawa N."/>
            <person name="Sato H."/>
            <person name="Tonouchi N."/>
        </authorList>
    </citation>
    <scope>NUCLEOTIDE SEQUENCE</scope>
    <source>
        <strain evidence="1">NBRC 1967</strain>
    </source>
</reference>
<gene>
    <name evidence="1" type="ORF">Cboi01_000542500</name>
</gene>
<proteinExistence type="predicted"/>
<keyword evidence="2" id="KW-1185">Reference proteome</keyword>
<accession>A0ACB5U2N8</accession>
<evidence type="ECO:0000313" key="2">
    <source>
        <dbReference type="Proteomes" id="UP001165101"/>
    </source>
</evidence>
<comment type="caution">
    <text evidence="1">The sequence shown here is derived from an EMBL/GenBank/DDBJ whole genome shotgun (WGS) entry which is preliminary data.</text>
</comment>
<evidence type="ECO:0000313" key="1">
    <source>
        <dbReference type="EMBL" id="GME99969.1"/>
    </source>
</evidence>